<dbReference type="OrthoDB" id="1751476at2759"/>
<dbReference type="Pfam" id="PF25597">
    <property type="entry name" value="SH3_retrovirus"/>
    <property type="match status" value="1"/>
</dbReference>
<dbReference type="Proteomes" id="UP000232323">
    <property type="component" value="Unassembled WGS sequence"/>
</dbReference>
<proteinExistence type="predicted"/>
<feature type="domain" description="Retroviral polymerase SH3-like" evidence="2">
    <location>
        <begin position="180"/>
        <end position="235"/>
    </location>
</feature>
<evidence type="ECO:0000313" key="4">
    <source>
        <dbReference type="Proteomes" id="UP000232323"/>
    </source>
</evidence>
<reference evidence="3 4" key="1">
    <citation type="submission" date="2017-08" db="EMBL/GenBank/DDBJ databases">
        <title>Acidophilic green algal genome provides insights into adaptation to an acidic environment.</title>
        <authorList>
            <person name="Hirooka S."/>
            <person name="Hirose Y."/>
            <person name="Kanesaki Y."/>
            <person name="Higuchi S."/>
            <person name="Fujiwara T."/>
            <person name="Onuma R."/>
            <person name="Era A."/>
            <person name="Ohbayashi R."/>
            <person name="Uzuka A."/>
            <person name="Nozaki H."/>
            <person name="Yoshikawa H."/>
            <person name="Miyagishima S.Y."/>
        </authorList>
    </citation>
    <scope>NUCLEOTIDE SEQUENCE [LARGE SCALE GENOMIC DNA]</scope>
    <source>
        <strain evidence="3 4">NIES-2499</strain>
    </source>
</reference>
<accession>A0A250XGJ5</accession>
<dbReference type="InterPro" id="IPR057670">
    <property type="entry name" value="SH3_retrovirus"/>
</dbReference>
<sequence length="280" mass="31853">MEPRLLGIWDEMDLDPRGWGFRREYHEDSETNAPESVEERQRVRGAGQRNMDCVDINMVDMTLREARKALTHKGQRSQQTSGADRVRRFMTPVPRGNSLVGSGRATRGSPPLTMERTRVRLRAIALAASSLTDAIRRDWLRTTQDLRTIDNGFTCADWLRGHASIQRVKPDVSIMRIFGSIAYVHTPKELRKKLDPKGKLGIFLGYEPHAKAYRILVDGKVKISKDVVVVDESKFILLEKRMNVVDADYARDMDTRRSTTSYVFSMHGGAISMVIKVATY</sequence>
<organism evidence="3 4">
    <name type="scientific">Chlamydomonas eustigma</name>
    <dbReference type="NCBI Taxonomy" id="1157962"/>
    <lineage>
        <taxon>Eukaryota</taxon>
        <taxon>Viridiplantae</taxon>
        <taxon>Chlorophyta</taxon>
        <taxon>core chlorophytes</taxon>
        <taxon>Chlorophyceae</taxon>
        <taxon>CS clade</taxon>
        <taxon>Chlamydomonadales</taxon>
        <taxon>Chlamydomonadaceae</taxon>
        <taxon>Chlamydomonas</taxon>
    </lineage>
</organism>
<dbReference type="AlphaFoldDB" id="A0A250XGJ5"/>
<evidence type="ECO:0000259" key="2">
    <source>
        <dbReference type="Pfam" id="PF25597"/>
    </source>
</evidence>
<name>A0A250XGJ5_9CHLO</name>
<protein>
    <recommendedName>
        <fullName evidence="2">Retroviral polymerase SH3-like domain-containing protein</fullName>
    </recommendedName>
</protein>
<dbReference type="EMBL" id="BEGY01000077">
    <property type="protein sequence ID" value="GAX82201.1"/>
    <property type="molecule type" value="Genomic_DNA"/>
</dbReference>
<keyword evidence="4" id="KW-1185">Reference proteome</keyword>
<comment type="caution">
    <text evidence="3">The sequence shown here is derived from an EMBL/GenBank/DDBJ whole genome shotgun (WGS) entry which is preliminary data.</text>
</comment>
<evidence type="ECO:0000256" key="1">
    <source>
        <dbReference type="SAM" id="MobiDB-lite"/>
    </source>
</evidence>
<evidence type="ECO:0000313" key="3">
    <source>
        <dbReference type="EMBL" id="GAX82201.1"/>
    </source>
</evidence>
<gene>
    <name evidence="3" type="ORF">CEUSTIGMA_g9629.t1</name>
</gene>
<feature type="region of interest" description="Disordered" evidence="1">
    <location>
        <begin position="92"/>
        <end position="111"/>
    </location>
</feature>
<dbReference type="STRING" id="1157962.A0A250XGJ5"/>